<dbReference type="AlphaFoldDB" id="A0A0D0CBX4"/>
<evidence type="ECO:0000256" key="1">
    <source>
        <dbReference type="SAM" id="MobiDB-lite"/>
    </source>
</evidence>
<accession>A0A0D0CBX4</accession>
<reference evidence="2 3" key="1">
    <citation type="submission" date="2014-04" db="EMBL/GenBank/DDBJ databases">
        <authorList>
            <consortium name="DOE Joint Genome Institute"/>
            <person name="Kuo A."/>
            <person name="Kohler A."/>
            <person name="Jargeat P."/>
            <person name="Nagy L.G."/>
            <person name="Floudas D."/>
            <person name="Copeland A."/>
            <person name="Barry K.W."/>
            <person name="Cichocki N."/>
            <person name="Veneault-Fourrey C."/>
            <person name="LaButti K."/>
            <person name="Lindquist E.A."/>
            <person name="Lipzen A."/>
            <person name="Lundell T."/>
            <person name="Morin E."/>
            <person name="Murat C."/>
            <person name="Sun H."/>
            <person name="Tunlid A."/>
            <person name="Henrissat B."/>
            <person name="Grigoriev I.V."/>
            <person name="Hibbett D.S."/>
            <person name="Martin F."/>
            <person name="Nordberg H.P."/>
            <person name="Cantor M.N."/>
            <person name="Hua S.X."/>
        </authorList>
    </citation>
    <scope>NUCLEOTIDE SEQUENCE [LARGE SCALE GENOMIC DNA]</scope>
    <source>
        <strain evidence="2 3">Ve08.2h10</strain>
    </source>
</reference>
<proteinExistence type="predicted"/>
<dbReference type="Proteomes" id="UP000054538">
    <property type="component" value="Unassembled WGS sequence"/>
</dbReference>
<evidence type="ECO:0000313" key="3">
    <source>
        <dbReference type="Proteomes" id="UP000054538"/>
    </source>
</evidence>
<organism evidence="2 3">
    <name type="scientific">Paxillus rubicundulus Ve08.2h10</name>
    <dbReference type="NCBI Taxonomy" id="930991"/>
    <lineage>
        <taxon>Eukaryota</taxon>
        <taxon>Fungi</taxon>
        <taxon>Dikarya</taxon>
        <taxon>Basidiomycota</taxon>
        <taxon>Agaricomycotina</taxon>
        <taxon>Agaricomycetes</taxon>
        <taxon>Agaricomycetidae</taxon>
        <taxon>Boletales</taxon>
        <taxon>Paxilineae</taxon>
        <taxon>Paxillaceae</taxon>
        <taxon>Paxillus</taxon>
    </lineage>
</organism>
<reference evidence="3" key="2">
    <citation type="submission" date="2015-01" db="EMBL/GenBank/DDBJ databases">
        <title>Evolutionary Origins and Diversification of the Mycorrhizal Mutualists.</title>
        <authorList>
            <consortium name="DOE Joint Genome Institute"/>
            <consortium name="Mycorrhizal Genomics Consortium"/>
            <person name="Kohler A."/>
            <person name="Kuo A."/>
            <person name="Nagy L.G."/>
            <person name="Floudas D."/>
            <person name="Copeland A."/>
            <person name="Barry K.W."/>
            <person name="Cichocki N."/>
            <person name="Veneault-Fourrey C."/>
            <person name="LaButti K."/>
            <person name="Lindquist E.A."/>
            <person name="Lipzen A."/>
            <person name="Lundell T."/>
            <person name="Morin E."/>
            <person name="Murat C."/>
            <person name="Riley R."/>
            <person name="Ohm R."/>
            <person name="Sun H."/>
            <person name="Tunlid A."/>
            <person name="Henrissat B."/>
            <person name="Grigoriev I.V."/>
            <person name="Hibbett D.S."/>
            <person name="Martin F."/>
        </authorList>
    </citation>
    <scope>NUCLEOTIDE SEQUENCE [LARGE SCALE GENOMIC DNA]</scope>
    <source>
        <strain evidence="3">Ve08.2h10</strain>
    </source>
</reference>
<dbReference type="InParanoid" id="A0A0D0CBX4"/>
<feature type="region of interest" description="Disordered" evidence="1">
    <location>
        <begin position="47"/>
        <end position="67"/>
    </location>
</feature>
<protein>
    <submittedName>
        <fullName evidence="2">Uncharacterized protein</fullName>
    </submittedName>
</protein>
<name>A0A0D0CBX4_9AGAM</name>
<keyword evidence="3" id="KW-1185">Reference proteome</keyword>
<evidence type="ECO:0000313" key="2">
    <source>
        <dbReference type="EMBL" id="KIK72958.1"/>
    </source>
</evidence>
<dbReference type="HOGENOM" id="CLU_2813156_0_0_1"/>
<dbReference type="EMBL" id="KN830259">
    <property type="protein sequence ID" value="KIK72958.1"/>
    <property type="molecule type" value="Genomic_DNA"/>
</dbReference>
<sequence length="67" mass="7639">MGSTLDLRARDADKGSGLFLYFLVISHKQHLAVIHQDNMEQLNEREEKQTTAAGMHNKNKNMITNIN</sequence>
<gene>
    <name evidence="2" type="ORF">PAXRUDRAFT_21394</name>
</gene>